<gene>
    <name evidence="2" type="ORF">GQE99_16870</name>
</gene>
<keyword evidence="1" id="KW-0472">Membrane</keyword>
<keyword evidence="3" id="KW-1185">Reference proteome</keyword>
<evidence type="ECO:0000313" key="3">
    <source>
        <dbReference type="Proteomes" id="UP000467322"/>
    </source>
</evidence>
<keyword evidence="1" id="KW-0812">Transmembrane</keyword>
<keyword evidence="1" id="KW-1133">Transmembrane helix</keyword>
<sequence length="155" mass="16723">MRIATCTETRLVIEHRPRSLMLLLAALAGVALVLATDLAIGGSGWAVVFFAAGLALAVLVHEDFRAHTTVTLDRETGKASILWLDGAGVTHRTLPLSQVTKAGVQTIRSHDGPPIRRTVLTTPERSYPLTRDFLSAPAPERVAHRINDWLSGKSA</sequence>
<reference evidence="2 3" key="1">
    <citation type="submission" date="2019-12" db="EMBL/GenBank/DDBJ databases">
        <title>Maritimibacter sp. nov. sp. isolated from sea sand.</title>
        <authorList>
            <person name="Kim J."/>
            <person name="Jeong S.E."/>
            <person name="Jung H.S."/>
            <person name="Jeon C.O."/>
        </authorList>
    </citation>
    <scope>NUCLEOTIDE SEQUENCE [LARGE SCALE GENOMIC DNA]</scope>
    <source>
        <strain evidence="2 3">DP07</strain>
    </source>
</reference>
<accession>A0A845M3U0</accession>
<dbReference type="AlphaFoldDB" id="A0A845M3U0"/>
<dbReference type="RefSeq" id="WP_161352797.1">
    <property type="nucleotide sequence ID" value="NZ_WTUX01000019.1"/>
</dbReference>
<proteinExistence type="predicted"/>
<name>A0A845M3U0_9RHOB</name>
<protein>
    <submittedName>
        <fullName evidence="2">Uncharacterized protein</fullName>
    </submittedName>
</protein>
<comment type="caution">
    <text evidence="2">The sequence shown here is derived from an EMBL/GenBank/DDBJ whole genome shotgun (WGS) entry which is preliminary data.</text>
</comment>
<evidence type="ECO:0000313" key="2">
    <source>
        <dbReference type="EMBL" id="MZR14695.1"/>
    </source>
</evidence>
<organism evidence="2 3">
    <name type="scientific">Maritimibacter harenae</name>
    <dbReference type="NCBI Taxonomy" id="2606218"/>
    <lineage>
        <taxon>Bacteria</taxon>
        <taxon>Pseudomonadati</taxon>
        <taxon>Pseudomonadota</taxon>
        <taxon>Alphaproteobacteria</taxon>
        <taxon>Rhodobacterales</taxon>
        <taxon>Roseobacteraceae</taxon>
        <taxon>Maritimibacter</taxon>
    </lineage>
</organism>
<dbReference type="Proteomes" id="UP000467322">
    <property type="component" value="Unassembled WGS sequence"/>
</dbReference>
<feature type="transmembrane region" description="Helical" evidence="1">
    <location>
        <begin position="42"/>
        <end position="60"/>
    </location>
</feature>
<feature type="transmembrane region" description="Helical" evidence="1">
    <location>
        <begin position="20"/>
        <end position="36"/>
    </location>
</feature>
<dbReference type="EMBL" id="WTUX01000019">
    <property type="protein sequence ID" value="MZR14695.1"/>
    <property type="molecule type" value="Genomic_DNA"/>
</dbReference>
<evidence type="ECO:0000256" key="1">
    <source>
        <dbReference type="SAM" id="Phobius"/>
    </source>
</evidence>